<proteinExistence type="predicted"/>
<dbReference type="RefSeq" id="WP_145115888.1">
    <property type="nucleotide sequence ID" value="NZ_CP036349.1"/>
</dbReference>
<dbReference type="Proteomes" id="UP000316426">
    <property type="component" value="Chromosome"/>
</dbReference>
<accession>A0A518KDK1</accession>
<dbReference type="AlphaFoldDB" id="A0A518KDK1"/>
<name>A0A518KDK1_9BACT</name>
<gene>
    <name evidence="1" type="ORF">Spa11_40620</name>
</gene>
<reference evidence="1 2" key="1">
    <citation type="submission" date="2019-02" db="EMBL/GenBank/DDBJ databases">
        <title>Deep-cultivation of Planctomycetes and their phenomic and genomic characterization uncovers novel biology.</title>
        <authorList>
            <person name="Wiegand S."/>
            <person name="Jogler M."/>
            <person name="Boedeker C."/>
            <person name="Pinto D."/>
            <person name="Vollmers J."/>
            <person name="Rivas-Marin E."/>
            <person name="Kohn T."/>
            <person name="Peeters S.H."/>
            <person name="Heuer A."/>
            <person name="Rast P."/>
            <person name="Oberbeckmann S."/>
            <person name="Bunk B."/>
            <person name="Jeske O."/>
            <person name="Meyerdierks A."/>
            <person name="Storesund J.E."/>
            <person name="Kallscheuer N."/>
            <person name="Luecker S."/>
            <person name="Lage O.M."/>
            <person name="Pohl T."/>
            <person name="Merkel B.J."/>
            <person name="Hornburger P."/>
            <person name="Mueller R.-W."/>
            <person name="Bruemmer F."/>
            <person name="Labrenz M."/>
            <person name="Spormann A.M."/>
            <person name="Op den Camp H."/>
            <person name="Overmann J."/>
            <person name="Amann R."/>
            <person name="Jetten M.S.M."/>
            <person name="Mascher T."/>
            <person name="Medema M.H."/>
            <person name="Devos D.P."/>
            <person name="Kaster A.-K."/>
            <person name="Ovreas L."/>
            <person name="Rohde M."/>
            <person name="Galperin M.Y."/>
            <person name="Jogler C."/>
        </authorList>
    </citation>
    <scope>NUCLEOTIDE SEQUENCE [LARGE SCALE GENOMIC DNA]</scope>
    <source>
        <strain evidence="1 2">Spa11</strain>
    </source>
</reference>
<keyword evidence="2" id="KW-1185">Reference proteome</keyword>
<sequence>MKTCDLDTGASRLVRGMKELHAAWEEASEDWNDEVSAAVFKEHIEPMAPIVKSALDAIGRMRNLLQEAQRDLEG</sequence>
<evidence type="ECO:0000313" key="2">
    <source>
        <dbReference type="Proteomes" id="UP000316426"/>
    </source>
</evidence>
<protein>
    <submittedName>
        <fullName evidence="1">Uncharacterized protein</fullName>
    </submittedName>
</protein>
<dbReference type="KEGG" id="bmei:Spa11_40620"/>
<evidence type="ECO:0000313" key="1">
    <source>
        <dbReference type="EMBL" id="QDV75839.1"/>
    </source>
</evidence>
<organism evidence="1 2">
    <name type="scientific">Botrimarina mediterranea</name>
    <dbReference type="NCBI Taxonomy" id="2528022"/>
    <lineage>
        <taxon>Bacteria</taxon>
        <taxon>Pseudomonadati</taxon>
        <taxon>Planctomycetota</taxon>
        <taxon>Planctomycetia</taxon>
        <taxon>Pirellulales</taxon>
        <taxon>Lacipirellulaceae</taxon>
        <taxon>Botrimarina</taxon>
    </lineage>
</organism>
<dbReference type="EMBL" id="CP036349">
    <property type="protein sequence ID" value="QDV75839.1"/>
    <property type="molecule type" value="Genomic_DNA"/>
</dbReference>